<gene>
    <name evidence="2" type="ORF">ACFSYJ_09535</name>
</gene>
<dbReference type="PANTHER" id="PTHR34822:SF1">
    <property type="entry name" value="GRPB FAMILY PROTEIN"/>
    <property type="match status" value="1"/>
</dbReference>
<reference evidence="3" key="1">
    <citation type="journal article" date="2019" name="Int. J. Syst. Evol. Microbiol.">
        <title>The Global Catalogue of Microorganisms (GCM) 10K type strain sequencing project: providing services to taxonomists for standard genome sequencing and annotation.</title>
        <authorList>
            <consortium name="The Broad Institute Genomics Platform"/>
            <consortium name="The Broad Institute Genome Sequencing Center for Infectious Disease"/>
            <person name="Wu L."/>
            <person name="Ma J."/>
        </authorList>
    </citation>
    <scope>NUCLEOTIDE SEQUENCE [LARGE SCALE GENOMIC DNA]</scope>
    <source>
        <strain evidence="3">CGMCC 4.7643</strain>
    </source>
</reference>
<protein>
    <submittedName>
        <fullName evidence="2">GrpB family protein</fullName>
    </submittedName>
</protein>
<evidence type="ECO:0000313" key="2">
    <source>
        <dbReference type="EMBL" id="MFD2458844.1"/>
    </source>
</evidence>
<dbReference type="Proteomes" id="UP001597419">
    <property type="component" value="Unassembled WGS sequence"/>
</dbReference>
<sequence length="420" mass="47671">MPKPDSSDYTENDIASAWVGEPPVLNSRVTLAEYDPEWPKLYEREAERIRAALGDRILVLEHVGSTSVPGLCAKPIIDILLEVPDSDDEDAYVPDLEAAGYRLNIREPDWEKHRCFKGPDTNVNLHVYSPGNGQTERYRLFRERLRSHPGELARYERTKRELAAREWKYIQNYADAKTPVIDEIIERARAAQYDGFSEAYAEHSGKHVYNTLYDRPAILDLAGDVAGKRVLDAGCAAGHLSAMLAERGADVLGVDASEGMITVARKHFGDVARFEHADLTRPLSFVEDGSIDLVTASLMLHYLRDWDPALAGFRRMLRPGGVLVFSVHHPGEDWRWFGREDYFRLELLEDEFPLGDHEHKVRYYRRPLSWTFDAVRDAGFAVDRLAEPAPLPETDEVNPRAAANLRTKPRFLYFRAVAPA</sequence>
<dbReference type="CDD" id="cd02440">
    <property type="entry name" value="AdoMet_MTases"/>
    <property type="match status" value="1"/>
</dbReference>
<keyword evidence="3" id="KW-1185">Reference proteome</keyword>
<dbReference type="InterPro" id="IPR029063">
    <property type="entry name" value="SAM-dependent_MTases_sf"/>
</dbReference>
<feature type="domain" description="Methyltransferase type 11" evidence="1">
    <location>
        <begin position="231"/>
        <end position="325"/>
    </location>
</feature>
<evidence type="ECO:0000259" key="1">
    <source>
        <dbReference type="Pfam" id="PF08241"/>
    </source>
</evidence>
<name>A0ABW5GFG9_9PSEU</name>
<dbReference type="Gene3D" id="3.40.50.150">
    <property type="entry name" value="Vaccinia Virus protein VP39"/>
    <property type="match status" value="1"/>
</dbReference>
<dbReference type="InterPro" id="IPR013216">
    <property type="entry name" value="Methyltransf_11"/>
</dbReference>
<dbReference type="SUPFAM" id="SSF81301">
    <property type="entry name" value="Nucleotidyltransferase"/>
    <property type="match status" value="1"/>
</dbReference>
<dbReference type="RefSeq" id="WP_345387233.1">
    <property type="nucleotide sequence ID" value="NZ_BAABHG010000002.1"/>
</dbReference>
<accession>A0ABW5GFG9</accession>
<proteinExistence type="predicted"/>
<organism evidence="2 3">
    <name type="scientific">Amycolatopsis samaneae</name>
    <dbReference type="NCBI Taxonomy" id="664691"/>
    <lineage>
        <taxon>Bacteria</taxon>
        <taxon>Bacillati</taxon>
        <taxon>Actinomycetota</taxon>
        <taxon>Actinomycetes</taxon>
        <taxon>Pseudonocardiales</taxon>
        <taxon>Pseudonocardiaceae</taxon>
        <taxon>Amycolatopsis</taxon>
    </lineage>
</organism>
<comment type="caution">
    <text evidence="2">The sequence shown here is derived from an EMBL/GenBank/DDBJ whole genome shotgun (WGS) entry which is preliminary data.</text>
</comment>
<dbReference type="Pfam" id="PF08241">
    <property type="entry name" value="Methyltransf_11"/>
    <property type="match status" value="1"/>
</dbReference>
<evidence type="ECO:0000313" key="3">
    <source>
        <dbReference type="Proteomes" id="UP001597419"/>
    </source>
</evidence>
<dbReference type="SUPFAM" id="SSF53335">
    <property type="entry name" value="S-adenosyl-L-methionine-dependent methyltransferases"/>
    <property type="match status" value="1"/>
</dbReference>
<dbReference type="InterPro" id="IPR043519">
    <property type="entry name" value="NT_sf"/>
</dbReference>
<dbReference type="PANTHER" id="PTHR34822">
    <property type="entry name" value="GRPB DOMAIN PROTEIN (AFU_ORTHOLOGUE AFUA_1G01530)"/>
    <property type="match status" value="1"/>
</dbReference>
<dbReference type="EMBL" id="JBHUKU010000004">
    <property type="protein sequence ID" value="MFD2458844.1"/>
    <property type="molecule type" value="Genomic_DNA"/>
</dbReference>
<dbReference type="InterPro" id="IPR007344">
    <property type="entry name" value="GrpB/CoaE"/>
</dbReference>
<dbReference type="Pfam" id="PF04229">
    <property type="entry name" value="GrpB"/>
    <property type="match status" value="1"/>
</dbReference>
<dbReference type="Gene3D" id="3.30.460.10">
    <property type="entry name" value="Beta Polymerase, domain 2"/>
    <property type="match status" value="1"/>
</dbReference>